<reference evidence="3 4" key="1">
    <citation type="submission" date="2019-09" db="EMBL/GenBank/DDBJ databases">
        <authorList>
            <consortium name="DOE Joint Genome Institute"/>
            <person name="Mondo S.J."/>
            <person name="Navarro-Mendoza M.I."/>
            <person name="Perez-Arques C."/>
            <person name="Panchal S."/>
            <person name="Nicolas F.E."/>
            <person name="Ganguly P."/>
            <person name="Pangilinan J."/>
            <person name="Grigoriev I."/>
            <person name="Heitman J."/>
            <person name="Sanya K."/>
            <person name="Garre V."/>
        </authorList>
    </citation>
    <scope>NUCLEOTIDE SEQUENCE [LARGE SCALE GENOMIC DNA]</scope>
    <source>
        <strain evidence="3 4">MU402</strain>
    </source>
</reference>
<dbReference type="GO" id="GO:0034501">
    <property type="term" value="P:protein localization to kinetochore"/>
    <property type="evidence" value="ECO:0007669"/>
    <property type="project" value="TreeGrafter"/>
</dbReference>
<dbReference type="EMBL" id="JAAECE010000006">
    <property type="protein sequence ID" value="KAF1799985.1"/>
    <property type="molecule type" value="Genomic_DNA"/>
</dbReference>
<gene>
    <name evidence="3" type="ORF">FB192DRAFT_1285687</name>
</gene>
<dbReference type="GO" id="GO:0007094">
    <property type="term" value="P:mitotic spindle assembly checkpoint signaling"/>
    <property type="evidence" value="ECO:0007669"/>
    <property type="project" value="TreeGrafter"/>
</dbReference>
<evidence type="ECO:0000256" key="1">
    <source>
        <dbReference type="SAM" id="Coils"/>
    </source>
</evidence>
<evidence type="ECO:0000259" key="2">
    <source>
        <dbReference type="SMART" id="SM00787"/>
    </source>
</evidence>
<dbReference type="GO" id="GO:0000776">
    <property type="term" value="C:kinetochore"/>
    <property type="evidence" value="ECO:0007669"/>
    <property type="project" value="TreeGrafter"/>
</dbReference>
<name>A0A8H4F072_MUCCL</name>
<feature type="coiled-coil region" evidence="1">
    <location>
        <begin position="193"/>
        <end position="251"/>
    </location>
</feature>
<dbReference type="InterPro" id="IPR040850">
    <property type="entry name" value="Knl1_RWD_C"/>
</dbReference>
<protein>
    <submittedName>
        <fullName evidence="3">Spc7 kinetochore protein-domain-containing protein</fullName>
    </submittedName>
</protein>
<dbReference type="Pfam" id="PF18210">
    <property type="entry name" value="Knl1_RWD_C"/>
    <property type="match status" value="1"/>
</dbReference>
<comment type="caution">
    <text evidence="3">The sequence shown here is derived from an EMBL/GenBank/DDBJ whole genome shotgun (WGS) entry which is preliminary data.</text>
</comment>
<sequence length="436" mass="50170">MSLSDFLSIAGIRFSPEIPAKALRRRSTYIADYGVASVAEQGAAALSTLPQLELYETSCQKLNQFIRECKDRIYQIDQDVSSANPQIFQEYNEGSVEARKAMGAKLSAMKKYAWKRAASEFYTIWSNTLIEFTEILQANHSKLQQDSEKAAQFERDVSNKMLDISAYHDSLTQLYNEAVDKEQAYDQIDHKALSRLEKEIAQQKASIEGFRRHYKELEDLESQLMEKTTSLEKRKQELMDAIKLADKLKANNRYVTERDLAYAADKFQRSSKINRFRLPKAPDDTLELSINSDVDIVVDKVKLNSKSEDAVLIRLLESRNQELGPLSELVHGLQMIAKDNWDMDEIIQDISIYWNRVRLIQHELDAVQRRFWVEIKSLEFVNNPEDAGFSCQICVSSYMGRTKFTVSFEVKSKDVVNYPQIDLSTFEVNLHYGSIS</sequence>
<feature type="domain" description="Spc7 kinetochore protein" evidence="2">
    <location>
        <begin position="1"/>
        <end position="299"/>
    </location>
</feature>
<dbReference type="InterPro" id="IPR033338">
    <property type="entry name" value="Spc105/Spc7"/>
</dbReference>
<dbReference type="GO" id="GO:1990758">
    <property type="term" value="P:mitotic sister chromatid biorientation"/>
    <property type="evidence" value="ECO:0007669"/>
    <property type="project" value="TreeGrafter"/>
</dbReference>
<dbReference type="PANTHER" id="PTHR28260:SF1">
    <property type="entry name" value="SPINDLE POLE BODY COMPONENT SPC105"/>
    <property type="match status" value="1"/>
</dbReference>
<dbReference type="Proteomes" id="UP000469890">
    <property type="component" value="Unassembled WGS sequence"/>
</dbReference>
<evidence type="ECO:0000313" key="4">
    <source>
        <dbReference type="Proteomes" id="UP000469890"/>
    </source>
</evidence>
<evidence type="ECO:0000313" key="3">
    <source>
        <dbReference type="EMBL" id="KAF1799985.1"/>
    </source>
</evidence>
<keyword evidence="1" id="KW-0175">Coiled coil</keyword>
<dbReference type="AlphaFoldDB" id="A0A8H4F072"/>
<proteinExistence type="predicted"/>
<dbReference type="PANTHER" id="PTHR28260">
    <property type="entry name" value="SPINDLE POLE BODY COMPONENT SPC105"/>
    <property type="match status" value="1"/>
</dbReference>
<accession>A0A8H4F072</accession>
<dbReference type="InterPro" id="IPR013253">
    <property type="entry name" value="Spc7_domain"/>
</dbReference>
<dbReference type="Pfam" id="PF08317">
    <property type="entry name" value="Spc7"/>
    <property type="match status" value="1"/>
</dbReference>
<dbReference type="SMART" id="SM00787">
    <property type="entry name" value="Spc7"/>
    <property type="match status" value="1"/>
</dbReference>
<organism evidence="3 4">
    <name type="scientific">Mucor circinelloides f. lusitanicus</name>
    <name type="common">Mucor racemosus var. lusitanicus</name>
    <dbReference type="NCBI Taxonomy" id="29924"/>
    <lineage>
        <taxon>Eukaryota</taxon>
        <taxon>Fungi</taxon>
        <taxon>Fungi incertae sedis</taxon>
        <taxon>Mucoromycota</taxon>
        <taxon>Mucoromycotina</taxon>
        <taxon>Mucoromycetes</taxon>
        <taxon>Mucorales</taxon>
        <taxon>Mucorineae</taxon>
        <taxon>Mucoraceae</taxon>
        <taxon>Mucor</taxon>
    </lineage>
</organism>